<sequence>MKRLYTIVNSGVFFIALGLGLSCNPPKENTAQRKFSIAVRDSINIENLDPLHLKGYDPLSDHYLLSNAGIGIRQIFQVNGKGAITSHFTIPEEGPNALSNPGSVGFLNGAIIIYDMEKGFVKLNPDSSIIPEAKIPYPHNYLFFPPHLPLIKQSGEEMYYIKPLIDEDFIDGMGEQFYKNYYSKSLLEKHNSKTGETKPYLKIPEQSVFKDGMNHGIYVPVIKNKGNDWLVSTWFDPFVYLYKENDDGITFEKAIDLQITGMNKYQSVEMKNSDQFFDINAGKRPGNINDILFMDDYTVIVYRKGLTDQEQKDIKANFPNQTKMEMEKKDTFYAVILDKDYNVLDSKVNFPNGVYYPNIVNKSNEIIALKNPDLFDVEENYVTLYRMELGFE</sequence>
<evidence type="ECO:0008006" key="3">
    <source>
        <dbReference type="Google" id="ProtNLM"/>
    </source>
</evidence>
<dbReference type="KEGG" id="camu:CA2015_1917"/>
<protein>
    <recommendedName>
        <fullName evidence="3">DUF4221 domain-containing protein</fullName>
    </recommendedName>
</protein>
<dbReference type="RefSeq" id="WP_157470401.1">
    <property type="nucleotide sequence ID" value="NZ_CP012040.1"/>
</dbReference>
<accession>A0A0H4PAW0</accession>
<organism evidence="1 2">
    <name type="scientific">Cyclobacterium amurskyense</name>
    <dbReference type="NCBI Taxonomy" id="320787"/>
    <lineage>
        <taxon>Bacteria</taxon>
        <taxon>Pseudomonadati</taxon>
        <taxon>Bacteroidota</taxon>
        <taxon>Cytophagia</taxon>
        <taxon>Cytophagales</taxon>
        <taxon>Cyclobacteriaceae</taxon>
        <taxon>Cyclobacterium</taxon>
    </lineage>
</organism>
<dbReference type="EMBL" id="CP012040">
    <property type="protein sequence ID" value="AKP51344.1"/>
    <property type="molecule type" value="Genomic_DNA"/>
</dbReference>
<reference evidence="1 2" key="1">
    <citation type="submission" date="2015-07" db="EMBL/GenBank/DDBJ databases">
        <authorList>
            <person name="Kim K.M."/>
        </authorList>
    </citation>
    <scope>NUCLEOTIDE SEQUENCE [LARGE SCALE GENOMIC DNA]</scope>
    <source>
        <strain evidence="1 2">KCTC 12363</strain>
    </source>
</reference>
<gene>
    <name evidence="1" type="ORF">CA2015_1917</name>
</gene>
<evidence type="ECO:0000313" key="1">
    <source>
        <dbReference type="EMBL" id="AKP51344.1"/>
    </source>
</evidence>
<dbReference type="PROSITE" id="PS51257">
    <property type="entry name" value="PROKAR_LIPOPROTEIN"/>
    <property type="match status" value="1"/>
</dbReference>
<evidence type="ECO:0000313" key="2">
    <source>
        <dbReference type="Proteomes" id="UP000036520"/>
    </source>
</evidence>
<dbReference type="OrthoDB" id="817146at2"/>
<dbReference type="AlphaFoldDB" id="A0A0H4PAW0"/>
<proteinExistence type="predicted"/>
<dbReference type="Proteomes" id="UP000036520">
    <property type="component" value="Chromosome"/>
</dbReference>
<name>A0A0H4PAW0_9BACT</name>
<keyword evidence="2" id="KW-1185">Reference proteome</keyword>